<comment type="caution">
    <text evidence="1">The sequence shown here is derived from an EMBL/GenBank/DDBJ whole genome shotgun (WGS) entry which is preliminary data.</text>
</comment>
<evidence type="ECO:0008006" key="3">
    <source>
        <dbReference type="Google" id="ProtNLM"/>
    </source>
</evidence>
<feature type="non-terminal residue" evidence="1">
    <location>
        <position position="330"/>
    </location>
</feature>
<accession>A0ABQ9H9S4</accession>
<sequence>MRWNVRITDHLKLAGICQLKSESCAFKSADGSVILGLYVDEGSVILGLYIDEGSVILGLYIDEGSVILGLYVDDGILVGKDCRVVIRLLDGTVAQLLGAYNMTEAKPPAVERKEEKEGQNKTFPYRELLGSLTYLSSKTRPDIAYAVNRCSRSVENPTKEDIVSIKQVLRYLRGTENLGIRFGGSFPMEELVGFCDDDFVGDPQSRRSTTGYVIYYCGGPISWCTRKQPVVALSTAEAEYTATAECTKELIYLKAVLEEILVKEVTARLHEHYWIPLGVIHGKTSVDKMGAGHPTDILKEVGDTLVKCFIAKAQMGFPCDKEELITLVQQ</sequence>
<evidence type="ECO:0000313" key="2">
    <source>
        <dbReference type="Proteomes" id="UP001159363"/>
    </source>
</evidence>
<dbReference type="PANTHER" id="PTHR11439">
    <property type="entry name" value="GAG-POL-RELATED RETROTRANSPOSON"/>
    <property type="match status" value="1"/>
</dbReference>
<evidence type="ECO:0000313" key="1">
    <source>
        <dbReference type="EMBL" id="KAJ8881030.1"/>
    </source>
</evidence>
<gene>
    <name evidence="1" type="ORF">PR048_017503</name>
</gene>
<dbReference type="CDD" id="cd09272">
    <property type="entry name" value="RNase_HI_RT_Ty1"/>
    <property type="match status" value="1"/>
</dbReference>
<proteinExistence type="predicted"/>
<protein>
    <recommendedName>
        <fullName evidence="3">Reverse transcriptase Ty1/copia-type domain-containing protein</fullName>
    </recommendedName>
</protein>
<reference evidence="1 2" key="1">
    <citation type="submission" date="2023-02" db="EMBL/GenBank/DDBJ databases">
        <title>LHISI_Scaffold_Assembly.</title>
        <authorList>
            <person name="Stuart O.P."/>
            <person name="Cleave R."/>
            <person name="Magrath M.J.L."/>
            <person name="Mikheyev A.S."/>
        </authorList>
    </citation>
    <scope>NUCLEOTIDE SEQUENCE [LARGE SCALE GENOMIC DNA]</scope>
    <source>
        <strain evidence="1">Daus_M_001</strain>
        <tissue evidence="1">Leg muscle</tissue>
    </source>
</reference>
<dbReference type="Proteomes" id="UP001159363">
    <property type="component" value="Chromosome 5"/>
</dbReference>
<name>A0ABQ9H9S4_9NEOP</name>
<keyword evidence="2" id="KW-1185">Reference proteome</keyword>
<dbReference type="PANTHER" id="PTHR11439:SF467">
    <property type="entry name" value="INTEGRASE CATALYTIC DOMAIN-CONTAINING PROTEIN"/>
    <property type="match status" value="1"/>
</dbReference>
<organism evidence="1 2">
    <name type="scientific">Dryococelus australis</name>
    <dbReference type="NCBI Taxonomy" id="614101"/>
    <lineage>
        <taxon>Eukaryota</taxon>
        <taxon>Metazoa</taxon>
        <taxon>Ecdysozoa</taxon>
        <taxon>Arthropoda</taxon>
        <taxon>Hexapoda</taxon>
        <taxon>Insecta</taxon>
        <taxon>Pterygota</taxon>
        <taxon>Neoptera</taxon>
        <taxon>Polyneoptera</taxon>
        <taxon>Phasmatodea</taxon>
        <taxon>Verophasmatodea</taxon>
        <taxon>Anareolatae</taxon>
        <taxon>Phasmatidae</taxon>
        <taxon>Eurycanthinae</taxon>
        <taxon>Dryococelus</taxon>
    </lineage>
</organism>
<dbReference type="EMBL" id="JARBHB010000006">
    <property type="protein sequence ID" value="KAJ8881030.1"/>
    <property type="molecule type" value="Genomic_DNA"/>
</dbReference>